<organism evidence="7 8">
    <name type="scientific">Lutimonas vermicola</name>
    <dbReference type="NCBI Taxonomy" id="414288"/>
    <lineage>
        <taxon>Bacteria</taxon>
        <taxon>Pseudomonadati</taxon>
        <taxon>Bacteroidota</taxon>
        <taxon>Flavobacteriia</taxon>
        <taxon>Flavobacteriales</taxon>
        <taxon>Flavobacteriaceae</taxon>
        <taxon>Lutimonas</taxon>
    </lineage>
</organism>
<feature type="transmembrane region" description="Helical" evidence="6">
    <location>
        <begin position="184"/>
        <end position="210"/>
    </location>
</feature>
<sequence length="585" mass="65126">MIKRWIFLIVLVVLGLGLFLNPNFKTIAAGVSILLFGMITLEEGFKVFTKGPLRSILGKATDKLYKSISLGALVTAFIQSSSLVSVITISFISAGLISLAGGIGLIFGANIGTTATAWLVAGFGLKIQISILAMPMLIFGIIFSFQKSNSLKGFGNILTGLGFFFLGIHFMKEGFDVFSRYFDLTVYAVPGFWGVVIYTGIGIFITTILQSSSASLALVLTALSAGQIEYENALALAIGTNIGTTITALIGSVGSNIAGRRLALAHLIFNLITGVVALSLIYPLEKLVDKLAHIIGISQDDYTLKLALFHTIFNILGVIIMVPLIKKLESLLLRLVKDHRIKDIDEPKFLNRAALEFPQTAISSLENETKYLFENAIYEIVLHALNIHRSDVLSDIKLKTLVKKSKAEIDINIRDLYIHKVKTIYGKILRYATIAQSELELSEEQHQRISEIKIANRKMVEVIKDVKELRRNISVYTFSDNEYIKKEYNNFRRMVVKVFRAISRFKLEENKDDHYAKLIEMRNKAKEESKLGNKHINKLIRENLITTDMASSLVNDHANVNDMIKKLIEVGGLLYSEKDSILEPV</sequence>
<feature type="transmembrane region" description="Helical" evidence="6">
    <location>
        <begin position="151"/>
        <end position="172"/>
    </location>
</feature>
<gene>
    <name evidence="7" type="ORF">AABB81_13935</name>
</gene>
<comment type="subcellular location">
    <subcellularLocation>
        <location evidence="1">Cell membrane</location>
        <topology evidence="1">Multi-pass membrane protein</topology>
    </subcellularLocation>
</comment>
<feature type="transmembrane region" description="Helical" evidence="6">
    <location>
        <begin position="302"/>
        <end position="325"/>
    </location>
</feature>
<dbReference type="EMBL" id="JBCDNA010000003">
    <property type="protein sequence ID" value="MEL4457005.1"/>
    <property type="molecule type" value="Genomic_DNA"/>
</dbReference>
<feature type="transmembrane region" description="Helical" evidence="6">
    <location>
        <begin position="5"/>
        <end position="21"/>
    </location>
</feature>
<dbReference type="PANTHER" id="PTHR10010:SF46">
    <property type="entry name" value="SODIUM-DEPENDENT PHOSPHATE TRANSPORT PROTEIN 2B"/>
    <property type="match status" value="1"/>
</dbReference>
<feature type="transmembrane region" description="Helical" evidence="6">
    <location>
        <begin position="230"/>
        <end position="250"/>
    </location>
</feature>
<keyword evidence="8" id="KW-1185">Reference proteome</keyword>
<name>A0ABU9L564_9FLAO</name>
<evidence type="ECO:0000256" key="6">
    <source>
        <dbReference type="SAM" id="Phobius"/>
    </source>
</evidence>
<evidence type="ECO:0000256" key="2">
    <source>
        <dbReference type="ARBA" id="ARBA00022475"/>
    </source>
</evidence>
<reference evidence="7 8" key="1">
    <citation type="submission" date="2024-04" db="EMBL/GenBank/DDBJ databases">
        <title>whole genome sequencing of Lutimonas vermicola strain IMCC1616.</title>
        <authorList>
            <person name="Bae S.S."/>
        </authorList>
    </citation>
    <scope>NUCLEOTIDE SEQUENCE [LARGE SCALE GENOMIC DNA]</scope>
    <source>
        <strain evidence="7 8">IMCC1616</strain>
    </source>
</reference>
<evidence type="ECO:0000313" key="8">
    <source>
        <dbReference type="Proteomes" id="UP001474120"/>
    </source>
</evidence>
<dbReference type="PANTHER" id="PTHR10010">
    <property type="entry name" value="SOLUTE CARRIER FAMILY 34 SODIUM PHOSPHATE , MEMBER 2-RELATED"/>
    <property type="match status" value="1"/>
</dbReference>
<dbReference type="Proteomes" id="UP001474120">
    <property type="component" value="Unassembled WGS sequence"/>
</dbReference>
<evidence type="ECO:0000313" key="7">
    <source>
        <dbReference type="EMBL" id="MEL4457005.1"/>
    </source>
</evidence>
<accession>A0ABU9L564</accession>
<dbReference type="Pfam" id="PF02690">
    <property type="entry name" value="Na_Pi_cotrans"/>
    <property type="match status" value="2"/>
</dbReference>
<keyword evidence="2" id="KW-1003">Cell membrane</keyword>
<protein>
    <submittedName>
        <fullName evidence="7">Na/Pi symporter</fullName>
    </submittedName>
</protein>
<proteinExistence type="predicted"/>
<dbReference type="NCBIfam" id="NF037997">
    <property type="entry name" value="Na_Pi_symport"/>
    <property type="match status" value="1"/>
</dbReference>
<keyword evidence="3 6" id="KW-0812">Transmembrane</keyword>
<keyword evidence="5 6" id="KW-0472">Membrane</keyword>
<feature type="transmembrane region" description="Helical" evidence="6">
    <location>
        <begin position="262"/>
        <end position="282"/>
    </location>
</feature>
<dbReference type="InterPro" id="IPR003841">
    <property type="entry name" value="Na/Pi_transpt"/>
</dbReference>
<dbReference type="RefSeq" id="WP_342161166.1">
    <property type="nucleotide sequence ID" value="NZ_JBCDNA010000003.1"/>
</dbReference>
<evidence type="ECO:0000256" key="1">
    <source>
        <dbReference type="ARBA" id="ARBA00004651"/>
    </source>
</evidence>
<comment type="caution">
    <text evidence="7">The sequence shown here is derived from an EMBL/GenBank/DDBJ whole genome shotgun (WGS) entry which is preliminary data.</text>
</comment>
<keyword evidence="4 6" id="KW-1133">Transmembrane helix</keyword>
<evidence type="ECO:0000256" key="4">
    <source>
        <dbReference type="ARBA" id="ARBA00022989"/>
    </source>
</evidence>
<feature type="transmembrane region" description="Helical" evidence="6">
    <location>
        <begin position="127"/>
        <end position="145"/>
    </location>
</feature>
<evidence type="ECO:0000256" key="3">
    <source>
        <dbReference type="ARBA" id="ARBA00022692"/>
    </source>
</evidence>
<evidence type="ECO:0000256" key="5">
    <source>
        <dbReference type="ARBA" id="ARBA00023136"/>
    </source>
</evidence>